<feature type="region of interest" description="Disordered" evidence="17">
    <location>
        <begin position="620"/>
        <end position="684"/>
    </location>
</feature>
<feature type="binding site" evidence="15">
    <location>
        <position position="507"/>
    </location>
    <ligand>
        <name>Zn(2+)</name>
        <dbReference type="ChEBI" id="CHEBI:29105"/>
        <note>catalytic</note>
    </ligand>
</feature>
<evidence type="ECO:0000256" key="14">
    <source>
        <dbReference type="ARBA" id="ARBA00061570"/>
    </source>
</evidence>
<evidence type="ECO:0000256" key="11">
    <source>
        <dbReference type="ARBA" id="ARBA00022989"/>
    </source>
</evidence>
<keyword evidence="3 15" id="KW-1003">Cell membrane</keyword>
<keyword evidence="9 15" id="KW-0862">Zinc</keyword>
<comment type="subunit">
    <text evidence="15">Homohexamer.</text>
</comment>
<dbReference type="Gene3D" id="3.40.50.300">
    <property type="entry name" value="P-loop containing nucleotide triphosphate hydrolases"/>
    <property type="match status" value="1"/>
</dbReference>
<organism evidence="19 20">
    <name type="scientific">Beutenbergia cavernae (strain ATCC BAA-8 / DSM 12333 / CCUG 43141 / JCM 11478 / NBRC 16432 / NCIMB 13614 / HKI 0122)</name>
    <dbReference type="NCBI Taxonomy" id="471853"/>
    <lineage>
        <taxon>Bacteria</taxon>
        <taxon>Bacillati</taxon>
        <taxon>Actinomycetota</taxon>
        <taxon>Actinomycetes</taxon>
        <taxon>Micrococcales</taxon>
        <taxon>Beutenbergiaceae</taxon>
        <taxon>Beutenbergia</taxon>
    </lineage>
</organism>
<dbReference type="HAMAP" id="MF_01458">
    <property type="entry name" value="FtsH"/>
    <property type="match status" value="1"/>
</dbReference>
<dbReference type="SUPFAM" id="SSF52540">
    <property type="entry name" value="P-loop containing nucleoside triphosphate hydrolases"/>
    <property type="match status" value="1"/>
</dbReference>
<dbReference type="GO" id="GO:0006508">
    <property type="term" value="P:proteolysis"/>
    <property type="evidence" value="ECO:0007669"/>
    <property type="project" value="UniProtKB-KW"/>
</dbReference>
<name>C5BYK5_BEUC1</name>
<keyword evidence="13 15" id="KW-0472">Membrane</keyword>
<dbReference type="InterPro" id="IPR000642">
    <property type="entry name" value="Peptidase_M41"/>
</dbReference>
<dbReference type="PROSITE" id="PS00674">
    <property type="entry name" value="AAA"/>
    <property type="match status" value="1"/>
</dbReference>
<evidence type="ECO:0000256" key="3">
    <source>
        <dbReference type="ARBA" id="ARBA00022475"/>
    </source>
</evidence>
<comment type="cofactor">
    <cofactor evidence="15">
        <name>Zn(2+)</name>
        <dbReference type="ChEBI" id="CHEBI:29105"/>
    </cofactor>
    <text evidence="15">Binds 1 zinc ion per subunit.</text>
</comment>
<keyword evidence="12 15" id="KW-0482">Metalloprotease</keyword>
<dbReference type="Pfam" id="PF00004">
    <property type="entry name" value="AAA"/>
    <property type="match status" value="1"/>
</dbReference>
<feature type="domain" description="AAA+ ATPase" evidence="18">
    <location>
        <begin position="201"/>
        <end position="340"/>
    </location>
</feature>
<dbReference type="RefSeq" id="WP_012725743.1">
    <property type="nucleotide sequence ID" value="NC_012669.1"/>
</dbReference>
<dbReference type="InterPro" id="IPR011546">
    <property type="entry name" value="Pept_M41_FtsH_extracell"/>
</dbReference>
<protein>
    <recommendedName>
        <fullName evidence="15">ATP-dependent zinc metalloprotease FtsH</fullName>
        <ecNumber evidence="15">3.4.24.-</ecNumber>
    </recommendedName>
</protein>
<feature type="transmembrane region" description="Helical" evidence="15">
    <location>
        <begin position="116"/>
        <end position="138"/>
    </location>
</feature>
<dbReference type="EMBL" id="CP001618">
    <property type="protein sequence ID" value="ACQ78963.1"/>
    <property type="molecule type" value="Genomic_DNA"/>
</dbReference>
<dbReference type="EC" id="3.4.24.-" evidence="15"/>
<evidence type="ECO:0000313" key="20">
    <source>
        <dbReference type="Proteomes" id="UP000007962"/>
    </source>
</evidence>
<evidence type="ECO:0000256" key="9">
    <source>
        <dbReference type="ARBA" id="ARBA00022833"/>
    </source>
</evidence>
<proteinExistence type="inferred from homology"/>
<evidence type="ECO:0000256" key="16">
    <source>
        <dbReference type="RuleBase" id="RU003651"/>
    </source>
</evidence>
<dbReference type="PANTHER" id="PTHR23076:SF97">
    <property type="entry name" value="ATP-DEPENDENT ZINC METALLOPROTEASE YME1L1"/>
    <property type="match status" value="1"/>
</dbReference>
<dbReference type="HOGENOM" id="CLU_000688_16_2_11"/>
<dbReference type="CDD" id="cd19501">
    <property type="entry name" value="RecA-like_FtsH"/>
    <property type="match status" value="1"/>
</dbReference>
<dbReference type="FunFam" id="3.40.50.300:FF:000001">
    <property type="entry name" value="ATP-dependent zinc metalloprotease FtsH"/>
    <property type="match status" value="1"/>
</dbReference>
<feature type="compositionally biased region" description="Basic and acidic residues" evidence="17">
    <location>
        <begin position="657"/>
        <end position="684"/>
    </location>
</feature>
<dbReference type="KEGG" id="bcv:Bcav_0702"/>
<evidence type="ECO:0000256" key="12">
    <source>
        <dbReference type="ARBA" id="ARBA00023049"/>
    </source>
</evidence>
<dbReference type="OrthoDB" id="9809379at2"/>
<dbReference type="GO" id="GO:0005886">
    <property type="term" value="C:plasma membrane"/>
    <property type="evidence" value="ECO:0007669"/>
    <property type="project" value="UniProtKB-SubCell"/>
</dbReference>
<dbReference type="SMART" id="SM00382">
    <property type="entry name" value="AAA"/>
    <property type="match status" value="1"/>
</dbReference>
<feature type="binding site" evidence="15">
    <location>
        <position position="435"/>
    </location>
    <ligand>
        <name>Zn(2+)</name>
        <dbReference type="ChEBI" id="CHEBI:29105"/>
        <note>catalytic</note>
    </ligand>
</feature>
<comment type="similarity">
    <text evidence="14 15">In the central section; belongs to the AAA ATPase family.</text>
</comment>
<keyword evidence="8 15" id="KW-0378">Hydrolase</keyword>
<dbReference type="GO" id="GO:0004222">
    <property type="term" value="F:metalloendopeptidase activity"/>
    <property type="evidence" value="ECO:0007669"/>
    <property type="project" value="InterPro"/>
</dbReference>
<dbReference type="eggNOG" id="COG0465">
    <property type="taxonomic scope" value="Bacteria"/>
</dbReference>
<evidence type="ECO:0000256" key="4">
    <source>
        <dbReference type="ARBA" id="ARBA00022670"/>
    </source>
</evidence>
<dbReference type="MEROPS" id="M41.015"/>
<evidence type="ECO:0000256" key="2">
    <source>
        <dbReference type="ARBA" id="ARBA00010044"/>
    </source>
</evidence>
<reference evidence="19 20" key="1">
    <citation type="journal article" date="2009" name="Stand. Genomic Sci.">
        <title>Complete genome sequence of Beutenbergia cavernae type strain (HKI 0122).</title>
        <authorList>
            <person name="Land M."/>
            <person name="Pukall R."/>
            <person name="Abt B."/>
            <person name="Goker M."/>
            <person name="Rohde M."/>
            <person name="Glavina Del Rio T."/>
            <person name="Tice H."/>
            <person name="Copeland A."/>
            <person name="Cheng J.F."/>
            <person name="Lucas S."/>
            <person name="Chen F."/>
            <person name="Nolan M."/>
            <person name="Bruce D."/>
            <person name="Goodwin L."/>
            <person name="Pitluck S."/>
            <person name="Ivanova N."/>
            <person name="Mavromatis K."/>
            <person name="Ovchinnikova G."/>
            <person name="Pati A."/>
            <person name="Chen A."/>
            <person name="Palaniappan K."/>
            <person name="Hauser L."/>
            <person name="Chang Y.J."/>
            <person name="Jefferies C.C."/>
            <person name="Saunders E."/>
            <person name="Brettin T."/>
            <person name="Detter J.C."/>
            <person name="Han C."/>
            <person name="Chain P."/>
            <person name="Bristow J."/>
            <person name="Eisen J.A."/>
            <person name="Markowitz V."/>
            <person name="Hugenholtz P."/>
            <person name="Kyrpides N.C."/>
            <person name="Klenk H.P."/>
            <person name="Lapidus A."/>
        </authorList>
    </citation>
    <scope>NUCLEOTIDE SEQUENCE [LARGE SCALE GENOMIC DNA]</scope>
    <source>
        <strain evidence="20">ATCC BAA-8 / DSM 12333 / NBRC 16432</strain>
    </source>
</reference>
<comment type="similarity">
    <text evidence="16">Belongs to the AAA ATPase family.</text>
</comment>
<dbReference type="Proteomes" id="UP000007962">
    <property type="component" value="Chromosome"/>
</dbReference>
<dbReference type="PANTHER" id="PTHR23076">
    <property type="entry name" value="METALLOPROTEASE M41 FTSH"/>
    <property type="match status" value="1"/>
</dbReference>
<comment type="function">
    <text evidence="15">Acts as a processive, ATP-dependent zinc metallopeptidase for both cytoplasmic and membrane proteins. Plays a role in the quality control of integral membrane proteins.</text>
</comment>
<comment type="subcellular location">
    <subcellularLocation>
        <location evidence="15">Cell membrane</location>
        <topology evidence="15">Multi-pass membrane protein</topology>
        <orientation evidence="15">Cytoplasmic side</orientation>
    </subcellularLocation>
    <subcellularLocation>
        <location evidence="1">Membrane</location>
    </subcellularLocation>
</comment>
<keyword evidence="7 15" id="KW-0547">Nucleotide-binding</keyword>
<dbReference type="InterPro" id="IPR005936">
    <property type="entry name" value="FtsH"/>
</dbReference>
<dbReference type="InterPro" id="IPR003593">
    <property type="entry name" value="AAA+_ATPase"/>
</dbReference>
<evidence type="ECO:0000256" key="5">
    <source>
        <dbReference type="ARBA" id="ARBA00022692"/>
    </source>
</evidence>
<dbReference type="FunFam" id="1.10.8.60:FF:000001">
    <property type="entry name" value="ATP-dependent zinc metalloprotease FtsH"/>
    <property type="match status" value="1"/>
</dbReference>
<dbReference type="GO" id="GO:0030163">
    <property type="term" value="P:protein catabolic process"/>
    <property type="evidence" value="ECO:0007669"/>
    <property type="project" value="UniProtKB-UniRule"/>
</dbReference>
<dbReference type="STRING" id="471853.Bcav_0702"/>
<evidence type="ECO:0000256" key="10">
    <source>
        <dbReference type="ARBA" id="ARBA00022840"/>
    </source>
</evidence>
<evidence type="ECO:0000256" key="7">
    <source>
        <dbReference type="ARBA" id="ARBA00022741"/>
    </source>
</evidence>
<evidence type="ECO:0000259" key="18">
    <source>
        <dbReference type="SMART" id="SM00382"/>
    </source>
</evidence>
<dbReference type="Gene3D" id="1.20.58.760">
    <property type="entry name" value="Peptidase M41"/>
    <property type="match status" value="1"/>
</dbReference>
<dbReference type="InterPro" id="IPR003960">
    <property type="entry name" value="ATPase_AAA_CS"/>
</dbReference>
<dbReference type="InterPro" id="IPR003959">
    <property type="entry name" value="ATPase_AAA_core"/>
</dbReference>
<dbReference type="Pfam" id="PF17862">
    <property type="entry name" value="AAA_lid_3"/>
    <property type="match status" value="1"/>
</dbReference>
<dbReference type="InterPro" id="IPR037219">
    <property type="entry name" value="Peptidase_M41-like"/>
</dbReference>
<keyword evidence="10 15" id="KW-0067">ATP-binding</keyword>
<keyword evidence="4 15" id="KW-0645">Protease</keyword>
<feature type="binding site" evidence="15">
    <location>
        <begin position="209"/>
        <end position="216"/>
    </location>
    <ligand>
        <name>ATP</name>
        <dbReference type="ChEBI" id="CHEBI:30616"/>
    </ligand>
</feature>
<comment type="similarity">
    <text evidence="2 15">In the C-terminal section; belongs to the peptidase M41 family.</text>
</comment>
<dbReference type="Gene3D" id="1.10.8.60">
    <property type="match status" value="1"/>
</dbReference>
<dbReference type="Pfam" id="PF06480">
    <property type="entry name" value="FtsH_ext"/>
    <property type="match status" value="1"/>
</dbReference>
<evidence type="ECO:0000256" key="15">
    <source>
        <dbReference type="HAMAP-Rule" id="MF_01458"/>
    </source>
</evidence>
<gene>
    <name evidence="15" type="primary">ftsH</name>
    <name evidence="19" type="ordered locus">Bcav_0702</name>
</gene>
<dbReference type="GO" id="GO:0008270">
    <property type="term" value="F:zinc ion binding"/>
    <property type="evidence" value="ECO:0007669"/>
    <property type="project" value="UniProtKB-UniRule"/>
</dbReference>
<evidence type="ECO:0000313" key="19">
    <source>
        <dbReference type="EMBL" id="ACQ78963.1"/>
    </source>
</evidence>
<dbReference type="FunFam" id="1.20.58.760:FF:000001">
    <property type="entry name" value="ATP-dependent zinc metalloprotease FtsH"/>
    <property type="match status" value="1"/>
</dbReference>
<dbReference type="NCBIfam" id="TIGR01241">
    <property type="entry name" value="FtsH_fam"/>
    <property type="match status" value="1"/>
</dbReference>
<keyword evidence="11 15" id="KW-1133">Transmembrane helix</keyword>
<accession>C5BYK5</accession>
<keyword evidence="5 15" id="KW-0812">Transmembrane</keyword>
<keyword evidence="6 15" id="KW-0479">Metal-binding</keyword>
<comment type="caution">
    <text evidence="15">Lacks conserved residue(s) required for the propagation of feature annotation.</text>
</comment>
<dbReference type="AlphaFoldDB" id="C5BYK5"/>
<evidence type="ECO:0000256" key="6">
    <source>
        <dbReference type="ARBA" id="ARBA00022723"/>
    </source>
</evidence>
<feature type="active site" evidence="15">
    <location>
        <position position="432"/>
    </location>
</feature>
<feature type="binding site" evidence="15">
    <location>
        <position position="431"/>
    </location>
    <ligand>
        <name>Zn(2+)</name>
        <dbReference type="ChEBI" id="CHEBI:29105"/>
        <note>catalytic</note>
    </ligand>
</feature>
<evidence type="ECO:0000256" key="17">
    <source>
        <dbReference type="SAM" id="MobiDB-lite"/>
    </source>
</evidence>
<evidence type="ECO:0000256" key="8">
    <source>
        <dbReference type="ARBA" id="ARBA00022801"/>
    </source>
</evidence>
<keyword evidence="20" id="KW-1185">Reference proteome</keyword>
<dbReference type="InterPro" id="IPR027417">
    <property type="entry name" value="P-loop_NTPase"/>
</dbReference>
<dbReference type="GO" id="GO:0005524">
    <property type="term" value="F:ATP binding"/>
    <property type="evidence" value="ECO:0007669"/>
    <property type="project" value="UniProtKB-UniRule"/>
</dbReference>
<dbReference type="GO" id="GO:0004176">
    <property type="term" value="F:ATP-dependent peptidase activity"/>
    <property type="evidence" value="ECO:0007669"/>
    <property type="project" value="InterPro"/>
</dbReference>
<evidence type="ECO:0000256" key="13">
    <source>
        <dbReference type="ARBA" id="ARBA00023136"/>
    </source>
</evidence>
<sequence>MNAKKLTRGPLLWIVLPILVLLFALNLLRGSGVQTIDTSQGLELLRGDTVEQAQITDGYQRVNLTLTENFVPAEGEDKGTSVQFYYATPQADEVAELIRDADPEGGYNSVVPSTPWWSTLLMTMLTLVLIVAVFWFFLSRMQGGNSRMMNFGKSKARQVNVENPEVTFADVAGVDEAVEELVEIKEFLSEPAKFQAVGAKIPKGVLLYGPPGTGKTLIARAVAGEAGVPFYSISGSDFVEMFVGVGASRVRDLFEQAKTNSPAIIFVDEIDAVGRHRGAGLGGGHDEREQTLNQLLVEMDGFEAHTNVILIAATNRPDILDPALLRPGRFDRQIAVEAPDLQGRLAILRVHAKGKPMTGDVDLEVVARRTPGFSGADLANVLNEAALLTARSNAQLVDNRALDEAIDRVIAGPQKRTRVMNVKERKLTAYHEGGHALVAAALRYTDPVTKVTILPRGRALGYTMVMPIEDKYSTTRNELLDQLAYAMGGRVAEELVFHDPTTGASNDIEKATATARKMVTQFGMSERVGALRLGQADGEVFLGRDYGHQREYSEEIAGVVDEEVRRLIEAAHDEAWEILTTYRDVLDQLVLELLERETLNHDELAEVFTAITKRDPRPVWLSSNRRGVSDRPPVSTPAEIAAGEGDMLPQDQAAAANDDHPATEVHEVPPEEPVRADRDGEPLA</sequence>
<dbReference type="Pfam" id="PF01434">
    <property type="entry name" value="Peptidase_M41"/>
    <property type="match status" value="1"/>
</dbReference>
<evidence type="ECO:0000256" key="1">
    <source>
        <dbReference type="ARBA" id="ARBA00004370"/>
    </source>
</evidence>
<dbReference type="GO" id="GO:0016887">
    <property type="term" value="F:ATP hydrolysis activity"/>
    <property type="evidence" value="ECO:0007669"/>
    <property type="project" value="UniProtKB-UniRule"/>
</dbReference>
<dbReference type="InterPro" id="IPR041569">
    <property type="entry name" value="AAA_lid_3"/>
</dbReference>
<dbReference type="SUPFAM" id="SSF140990">
    <property type="entry name" value="FtsH protease domain-like"/>
    <property type="match status" value="1"/>
</dbReference>